<reference evidence="1 2" key="1">
    <citation type="journal article" date="2015" name="Stand. Genomic Sci.">
        <title>High quality draft genome sequence of the moderately halophilic bacterium Pontibacillus yanchengensis Y32(T) and comparison among Pontibacillus genomes.</title>
        <authorList>
            <person name="Huang J."/>
            <person name="Qiao Z.X."/>
            <person name="Tang J.W."/>
            <person name="Wang G."/>
        </authorList>
    </citation>
    <scope>NUCLEOTIDE SEQUENCE [LARGE SCALE GENOMIC DNA]</scope>
    <source>
        <strain evidence="1 2">Y32</strain>
    </source>
</reference>
<sequence length="259" mass="30666">MIVLKHRNELVLFEQHYHGLASGVMAHKWKDKNFLAPHLREEVEYAVSFHDRGWMPLDQKPLWDQANHQPYSFYNYPMREKMERYHEGVDEVEKKSFYGALLCSMHYCSFFDEKSDDEDSEVFLTKEHTRQEKLKKILGGKVTENSIGFHFTLLQFCDDLSLYCCMNEPGSSKEEEVSWFKNGFRQQFPEAPNGIMPRFENKECVSLDPFPFTEPFELMIPYKTVRMEKVEAIGLEDARREAPLQQRKVKIVPFRNTES</sequence>
<dbReference type="STRING" id="1385514.N782_08115"/>
<name>A0A0A2TQ61_9BACI</name>
<protein>
    <submittedName>
        <fullName evidence="1">Uncharacterized protein</fullName>
    </submittedName>
</protein>
<comment type="caution">
    <text evidence="1">The sequence shown here is derived from an EMBL/GenBank/DDBJ whole genome shotgun (WGS) entry which is preliminary data.</text>
</comment>
<accession>A0A0A2TQ61</accession>
<dbReference type="RefSeq" id="WP_036822982.1">
    <property type="nucleotide sequence ID" value="NZ_AVBF01000064.1"/>
</dbReference>
<organism evidence="1 2">
    <name type="scientific">Pontibacillus yanchengensis Y32</name>
    <dbReference type="NCBI Taxonomy" id="1385514"/>
    <lineage>
        <taxon>Bacteria</taxon>
        <taxon>Bacillati</taxon>
        <taxon>Bacillota</taxon>
        <taxon>Bacilli</taxon>
        <taxon>Bacillales</taxon>
        <taxon>Bacillaceae</taxon>
        <taxon>Pontibacillus</taxon>
    </lineage>
</organism>
<dbReference type="Pfam" id="PF13030">
    <property type="entry name" value="DUF3891"/>
    <property type="match status" value="1"/>
</dbReference>
<dbReference type="InterPro" id="IPR024992">
    <property type="entry name" value="DUF3891"/>
</dbReference>
<dbReference type="Proteomes" id="UP000030147">
    <property type="component" value="Unassembled WGS sequence"/>
</dbReference>
<dbReference type="AlphaFoldDB" id="A0A0A2TQ61"/>
<keyword evidence="2" id="KW-1185">Reference proteome</keyword>
<gene>
    <name evidence="1" type="ORF">N782_08115</name>
</gene>
<dbReference type="OrthoDB" id="190426at2"/>
<evidence type="ECO:0000313" key="1">
    <source>
        <dbReference type="EMBL" id="KGP71425.1"/>
    </source>
</evidence>
<evidence type="ECO:0000313" key="2">
    <source>
        <dbReference type="Proteomes" id="UP000030147"/>
    </source>
</evidence>
<proteinExistence type="predicted"/>
<dbReference type="eggNOG" id="ENOG502ZNH6">
    <property type="taxonomic scope" value="Bacteria"/>
</dbReference>
<dbReference type="EMBL" id="AVBF01000064">
    <property type="protein sequence ID" value="KGP71425.1"/>
    <property type="molecule type" value="Genomic_DNA"/>
</dbReference>